<dbReference type="Proteomes" id="UP000298327">
    <property type="component" value="Unassembled WGS sequence"/>
</dbReference>
<evidence type="ECO:0000313" key="4">
    <source>
        <dbReference type="EMBL" id="TFY72723.1"/>
    </source>
</evidence>
<protein>
    <recommendedName>
        <fullName evidence="3">F-box domain-containing protein</fullName>
    </recommendedName>
</protein>
<evidence type="ECO:0000259" key="3">
    <source>
        <dbReference type="PROSITE" id="PS50181"/>
    </source>
</evidence>
<dbReference type="PANTHER" id="PTHR24320:SF148">
    <property type="entry name" value="NAD(P)-BINDING ROSSMANN-FOLD SUPERFAMILY PROTEIN"/>
    <property type="match status" value="1"/>
</dbReference>
<comment type="similarity">
    <text evidence="1">Belongs to the short-chain dehydrogenases/reductases (SDR) family.</text>
</comment>
<name>A0A4Y9ZFQ6_9AGAM</name>
<dbReference type="InterPro" id="IPR001810">
    <property type="entry name" value="F-box_dom"/>
</dbReference>
<dbReference type="Gene3D" id="3.40.50.720">
    <property type="entry name" value="NAD(P)-binding Rossmann-like Domain"/>
    <property type="match status" value="1"/>
</dbReference>
<keyword evidence="2" id="KW-0560">Oxidoreductase</keyword>
<accession>A0A4Y9ZFQ6</accession>
<dbReference type="InterPro" id="IPR036291">
    <property type="entry name" value="NAD(P)-bd_dom_sf"/>
</dbReference>
<sequence>MLLVTEFGRSLLPEAMVYTPAELRESHKRSLPTLDSCDLAGQVVVITGANAEAIHVLLHDTKREEGAIEYRHVHLDLASFASVRAFAAKFLESGLPLNTFISNAAVAGVGKVLTEDGLDIQVQVNYISPTYLAMLLYPALRRIGSIEGGPPARVIGVTSEGAFFTDFPESADPRPVKAVLERVYYPPEQDFSYFNTKLLNIIGFIEIARRIPLSANVKVAVAGPGLVETELATKDASGKPLPKRSTRPTYGTKARAAEEGARTIILVTATYPVERVWATGDNNVPFFSSMKLLGELPVTAQDEDVGKRVWEDTIYCPRCGDTCFLELGSTKDKISGSTVHIMSYKTCYSVSNHAESGLMVVAVKRVKSEELDEQAESQGDNSLHSFDILNMPLDVLYEILCLLTSADLMHLARTRKDIRAVLMSRKSSFAWRAARINTPGPAVPEPPEGMCEPSWANLLFGDTHCSKCDKDYISKFCITFEFRRRLCDACLKKGTCKFEDVKKKFPKFEKGVLDLVPYVNAQAAGRVREGKPDQWYFIEDLRSANNRILEFKREQGRAVDFQSKLDAWMALERAKTVAVSENCAKIRAWVNEYDDWETAEEEAARKKKYSDMMNHFVGLGHHPLEASAIVSAILRSEYM</sequence>
<dbReference type="AlphaFoldDB" id="A0A4Y9ZFQ6"/>
<proteinExistence type="inferred from homology"/>
<organism evidence="4 5">
    <name type="scientific">Dentipellis fragilis</name>
    <dbReference type="NCBI Taxonomy" id="205917"/>
    <lineage>
        <taxon>Eukaryota</taxon>
        <taxon>Fungi</taxon>
        <taxon>Dikarya</taxon>
        <taxon>Basidiomycota</taxon>
        <taxon>Agaricomycotina</taxon>
        <taxon>Agaricomycetes</taxon>
        <taxon>Russulales</taxon>
        <taxon>Hericiaceae</taxon>
        <taxon>Dentipellis</taxon>
    </lineage>
</organism>
<dbReference type="PANTHER" id="PTHR24320">
    <property type="entry name" value="RETINOL DEHYDROGENASE"/>
    <property type="match status" value="1"/>
</dbReference>
<dbReference type="STRING" id="205917.A0A4Y9ZFQ6"/>
<evidence type="ECO:0000256" key="2">
    <source>
        <dbReference type="ARBA" id="ARBA00023002"/>
    </source>
</evidence>
<evidence type="ECO:0000256" key="1">
    <source>
        <dbReference type="ARBA" id="ARBA00006484"/>
    </source>
</evidence>
<dbReference type="OrthoDB" id="2322499at2759"/>
<dbReference type="PROSITE" id="PS50181">
    <property type="entry name" value="FBOX"/>
    <property type="match status" value="1"/>
</dbReference>
<evidence type="ECO:0000313" key="5">
    <source>
        <dbReference type="Proteomes" id="UP000298327"/>
    </source>
</evidence>
<comment type="caution">
    <text evidence="4">The sequence shown here is derived from an EMBL/GenBank/DDBJ whole genome shotgun (WGS) entry which is preliminary data.</text>
</comment>
<dbReference type="GO" id="GO:0016491">
    <property type="term" value="F:oxidoreductase activity"/>
    <property type="evidence" value="ECO:0007669"/>
    <property type="project" value="UniProtKB-KW"/>
</dbReference>
<dbReference type="SUPFAM" id="SSF51735">
    <property type="entry name" value="NAD(P)-binding Rossmann-fold domains"/>
    <property type="match status" value="1"/>
</dbReference>
<gene>
    <name evidence="4" type="ORF">EVG20_g312</name>
</gene>
<dbReference type="EMBL" id="SEOQ01000007">
    <property type="protein sequence ID" value="TFY72723.1"/>
    <property type="molecule type" value="Genomic_DNA"/>
</dbReference>
<keyword evidence="5" id="KW-1185">Reference proteome</keyword>
<feature type="domain" description="F-box" evidence="3">
    <location>
        <begin position="385"/>
        <end position="434"/>
    </location>
</feature>
<reference evidence="4 5" key="1">
    <citation type="submission" date="2019-02" db="EMBL/GenBank/DDBJ databases">
        <title>Genome sequencing of the rare red list fungi Dentipellis fragilis.</title>
        <authorList>
            <person name="Buettner E."/>
            <person name="Kellner H."/>
        </authorList>
    </citation>
    <scope>NUCLEOTIDE SEQUENCE [LARGE SCALE GENOMIC DNA]</scope>
    <source>
        <strain evidence="4 5">DSM 105465</strain>
    </source>
</reference>